<feature type="binding site" evidence="15">
    <location>
        <position position="188"/>
    </location>
    <ligand>
        <name>Mg(2+)</name>
        <dbReference type="ChEBI" id="CHEBI:18420"/>
        <label>2</label>
    </ligand>
</feature>
<dbReference type="RefSeq" id="WP_020915521.1">
    <property type="nucleotide sequence ID" value="NC_021885.1"/>
</dbReference>
<evidence type="ECO:0000256" key="2">
    <source>
        <dbReference type="ARBA" id="ARBA00012108"/>
    </source>
</evidence>
<evidence type="ECO:0000313" key="19">
    <source>
        <dbReference type="Proteomes" id="UP000015216"/>
    </source>
</evidence>
<keyword evidence="10" id="KW-0238">DNA-binding</keyword>
<keyword evidence="11" id="KW-0234">DNA repair</keyword>
<keyword evidence="6" id="KW-0227">DNA damage</keyword>
<evidence type="ECO:0000256" key="4">
    <source>
        <dbReference type="ARBA" id="ARBA00022722"/>
    </source>
</evidence>
<comment type="cofactor">
    <cofactor evidence="15">
        <name>Mg(2+)</name>
        <dbReference type="ChEBI" id="CHEBI:18420"/>
    </cofactor>
    <text evidence="15">Binds 2 Mg(2+) ions per monomer.</text>
</comment>
<dbReference type="Pfam" id="PF00929">
    <property type="entry name" value="RNase_T"/>
    <property type="match status" value="1"/>
</dbReference>
<dbReference type="InterPro" id="IPR013520">
    <property type="entry name" value="Ribonucl_H"/>
</dbReference>
<dbReference type="InterPro" id="IPR036397">
    <property type="entry name" value="RNaseH_sf"/>
</dbReference>
<evidence type="ECO:0000256" key="5">
    <source>
        <dbReference type="ARBA" id="ARBA00022723"/>
    </source>
</evidence>
<dbReference type="InterPro" id="IPR013620">
    <property type="entry name" value="Exonuc_1_SH3"/>
</dbReference>
<evidence type="ECO:0000259" key="17">
    <source>
        <dbReference type="PROSITE" id="PS51785"/>
    </source>
</evidence>
<dbReference type="KEGG" id="ssdc:SSDC_01285"/>
<dbReference type="InterPro" id="IPR023607">
    <property type="entry name" value="Exodeoxyribonuclease_I"/>
</dbReference>
<evidence type="ECO:0000256" key="10">
    <source>
        <dbReference type="ARBA" id="ARBA00023125"/>
    </source>
</evidence>
<evidence type="ECO:0000256" key="9">
    <source>
        <dbReference type="ARBA" id="ARBA00022842"/>
    </source>
</evidence>
<organism evidence="18 19">
    <name type="scientific">Candidatus Profftella armatura</name>
    <dbReference type="NCBI Taxonomy" id="669502"/>
    <lineage>
        <taxon>Bacteria</taxon>
        <taxon>Pseudomonadati</taxon>
        <taxon>Pseudomonadota</taxon>
        <taxon>Betaproteobacteria</taxon>
        <taxon>Candidatus Profftella</taxon>
    </lineage>
</organism>
<evidence type="ECO:0000256" key="15">
    <source>
        <dbReference type="PIRSR" id="PIRSR000977-2"/>
    </source>
</evidence>
<feature type="binding site" evidence="14">
    <location>
        <position position="19"/>
    </location>
    <ligand>
        <name>substrate</name>
    </ligand>
</feature>
<dbReference type="GO" id="GO:0003677">
    <property type="term" value="F:DNA binding"/>
    <property type="evidence" value="ECO:0007669"/>
    <property type="project" value="UniProtKB-KW"/>
</dbReference>
<feature type="binding site" evidence="15">
    <location>
        <position position="17"/>
    </location>
    <ligand>
        <name>Mg(2+)</name>
        <dbReference type="ChEBI" id="CHEBI:18420"/>
        <label>1</label>
    </ligand>
</feature>
<dbReference type="Gene3D" id="3.30.420.10">
    <property type="entry name" value="Ribonuclease H-like superfamily/Ribonuclease H"/>
    <property type="match status" value="1"/>
</dbReference>
<evidence type="ECO:0000256" key="6">
    <source>
        <dbReference type="ARBA" id="ARBA00022763"/>
    </source>
</evidence>
<evidence type="ECO:0000256" key="13">
    <source>
        <dbReference type="ARBA" id="ARBA00046792"/>
    </source>
</evidence>
<dbReference type="Pfam" id="PF26016">
    <property type="entry name" value="ExoI_C"/>
    <property type="match status" value="1"/>
</dbReference>
<feature type="binding site" evidence="14">
    <location>
        <position position="167"/>
    </location>
    <ligand>
        <name>substrate</name>
    </ligand>
</feature>
<evidence type="ECO:0000256" key="7">
    <source>
        <dbReference type="ARBA" id="ARBA00022801"/>
    </source>
</evidence>
<dbReference type="Gene3D" id="1.20.1280.70">
    <property type="entry name" value="Exonuclease ExoI, domain 3"/>
    <property type="match status" value="1"/>
</dbReference>
<dbReference type="InterPro" id="IPR034747">
    <property type="entry name" value="EXOI_SH3"/>
</dbReference>
<dbReference type="PIRSF" id="PIRSF000977">
    <property type="entry name" value="Exodeoxyribonuclease_I"/>
    <property type="match status" value="1"/>
</dbReference>
<dbReference type="NCBIfam" id="NF008746">
    <property type="entry name" value="PRK11779.1"/>
    <property type="match status" value="1"/>
</dbReference>
<sequence>MAQKIMIDGNSTFLWYDYETFGLNVRRDRPFQFAAIRTDIMLNTIDNPIMLYCKPAPDFLPDPRACLITKITPQFCLNNGIPEYKFASIIEKIFLKPGTISVGYNTILFDDEITRFMFWRNLINPYEREWKNNCSRWDLINVIKAFYVLSPYGITWPYKNNGKPSFKLEHLSFVNNLSHKKAHDALSDVRATLGLARLIRNNNPRLFNFILSLRKKKYVLAEIGWPIARPFFYITHMFSSKHSYISLMWPICIHPMNKNILITWNLLHDPKKFLLNDINKIRDYLCFKKNSFKEDIPISMIHLNRSPIVISNLKVLSSNLMFRYKFDLNCAFKNIKCASSILNNTYIWKKIFLDYKINNSDLELNIDEELYNNFISKKDNFKLAILRSMSPKKLSNVNFCFENKKLEELIFLYRARNFIETLSYKELKRWKKYRISRFYNKKNNLYNINMFYLEIESLLKKANEHDTKILNALLMYGKSITQKI</sequence>
<keyword evidence="4" id="KW-0540">Nuclease</keyword>
<dbReference type="HOGENOM" id="CLU_043508_1_1_4"/>
<dbReference type="PROSITE" id="PS51784">
    <property type="entry name" value="EXOI_SH3"/>
    <property type="match status" value="1"/>
</dbReference>
<feature type="domain" description="ExoI C-terminal" evidence="17">
    <location>
        <begin position="362"/>
        <end position="481"/>
    </location>
</feature>
<evidence type="ECO:0000256" key="3">
    <source>
        <dbReference type="ARBA" id="ARBA00019900"/>
    </source>
</evidence>
<dbReference type="Gene3D" id="1.10.287.1240">
    <property type="match status" value="1"/>
</dbReference>
<dbReference type="AlphaFoldDB" id="S5RLY0"/>
<evidence type="ECO:0000259" key="16">
    <source>
        <dbReference type="PROSITE" id="PS51784"/>
    </source>
</evidence>
<dbReference type="CDD" id="cd06138">
    <property type="entry name" value="ExoI_N"/>
    <property type="match status" value="1"/>
</dbReference>
<dbReference type="GO" id="GO:0006281">
    <property type="term" value="P:DNA repair"/>
    <property type="evidence" value="ECO:0007669"/>
    <property type="project" value="UniProtKB-KW"/>
</dbReference>
<dbReference type="Pfam" id="PF08411">
    <property type="entry name" value="ExoI_SH3"/>
    <property type="match status" value="1"/>
</dbReference>
<protein>
    <recommendedName>
        <fullName evidence="3">Exodeoxyribonuclease I</fullName>
        <ecNumber evidence="2">3.1.11.1</ecNumber>
    </recommendedName>
    <alternativeName>
        <fullName evidence="12">DNA deoxyribophosphodiesterase</fullName>
    </alternativeName>
</protein>
<evidence type="ECO:0000313" key="18">
    <source>
        <dbReference type="EMBL" id="AGS06946.1"/>
    </source>
</evidence>
<dbReference type="Gene3D" id="3.30.1520.20">
    <property type="entry name" value="Exonuclease ExoI, domain 2"/>
    <property type="match status" value="1"/>
</dbReference>
<comment type="catalytic activity">
    <reaction evidence="1">
        <text>Exonucleolytic cleavage in the 3'- to 5'-direction to yield nucleoside 5'-phosphates.</text>
        <dbReference type="EC" id="3.1.11.1"/>
    </reaction>
</comment>
<dbReference type="EMBL" id="CP003468">
    <property type="protein sequence ID" value="AGS06946.1"/>
    <property type="molecule type" value="Genomic_DNA"/>
</dbReference>
<proteinExistence type="predicted"/>
<dbReference type="GO" id="GO:0008310">
    <property type="term" value="F:single-stranded DNA 3'-5' DNA exonuclease activity"/>
    <property type="evidence" value="ECO:0007669"/>
    <property type="project" value="UniProtKB-EC"/>
</dbReference>
<comment type="subunit">
    <text evidence="13">Monomer. Interacts with ssb (via C-terminus); this interaction stimulates the exonuclease activity by recruiting the enzyme to its substrate.</text>
</comment>
<feature type="binding site" evidence="15">
    <location>
        <position position="19"/>
    </location>
    <ligand>
        <name>Mg(2+)</name>
        <dbReference type="ChEBI" id="CHEBI:18420"/>
        <label>2</label>
    </ligand>
</feature>
<keyword evidence="19" id="KW-1185">Reference proteome</keyword>
<dbReference type="eggNOG" id="COG2925">
    <property type="taxonomic scope" value="Bacteria"/>
</dbReference>
<evidence type="ECO:0000256" key="8">
    <source>
        <dbReference type="ARBA" id="ARBA00022839"/>
    </source>
</evidence>
<dbReference type="STRING" id="669502.SSDC_01285"/>
<keyword evidence="5 15" id="KW-0479">Metal-binding</keyword>
<evidence type="ECO:0000256" key="14">
    <source>
        <dbReference type="PIRSR" id="PIRSR000977-1"/>
    </source>
</evidence>
<evidence type="ECO:0000256" key="12">
    <source>
        <dbReference type="ARBA" id="ARBA00031220"/>
    </source>
</evidence>
<dbReference type="Proteomes" id="UP000015216">
    <property type="component" value="Chromosome"/>
</dbReference>
<feature type="domain" description="ExoI SH3-like" evidence="16">
    <location>
        <begin position="204"/>
        <end position="359"/>
    </location>
</feature>
<dbReference type="EC" id="3.1.11.1" evidence="2"/>
<gene>
    <name evidence="18" type="primary">sbcB</name>
    <name evidence="18" type="ORF">SSDC_01285</name>
</gene>
<dbReference type="GeneID" id="301553123"/>
<dbReference type="InterPro" id="IPR058561">
    <property type="entry name" value="Exonuc_1_C"/>
</dbReference>
<dbReference type="GO" id="GO:0046872">
    <property type="term" value="F:metal ion binding"/>
    <property type="evidence" value="ECO:0007669"/>
    <property type="project" value="UniProtKB-KW"/>
</dbReference>
<reference evidence="18 19" key="1">
    <citation type="journal article" date="2013" name="Curr. Biol.">
        <title>Defensive bacteriome symbiont with a drastically reduced genome.</title>
        <authorList>
            <person name="Nakabachi A."/>
            <person name="Ueoka R."/>
            <person name="Oshima K."/>
            <person name="Teta R."/>
            <person name="Mangoni A."/>
            <person name="Gurgui M."/>
            <person name="Oldham N.J."/>
            <person name="van Echten-Deckert G."/>
            <person name="Okamura K."/>
            <person name="Yamamoto K."/>
            <person name="Inoue H."/>
            <person name="Ohkuma M."/>
            <person name="Hongoh Y."/>
            <person name="Miyagishima S.Y."/>
            <person name="Hattori M."/>
            <person name="Piel J."/>
            <person name="Fukatsu T."/>
        </authorList>
    </citation>
    <scope>NUCLEOTIDE SEQUENCE [LARGE SCALE GENOMIC DNA]</scope>
    <source>
        <strain evidence="18 19">DC</strain>
    </source>
</reference>
<accession>S5RLY0</accession>
<dbReference type="InterPro" id="IPR012337">
    <property type="entry name" value="RNaseH-like_sf"/>
</dbReference>
<keyword evidence="7 18" id="KW-0378">Hydrolase</keyword>
<keyword evidence="9 15" id="KW-0460">Magnesium</keyword>
<dbReference type="SUPFAM" id="SSF53098">
    <property type="entry name" value="Ribonuclease H-like"/>
    <property type="match status" value="1"/>
</dbReference>
<evidence type="ECO:0000256" key="1">
    <source>
        <dbReference type="ARBA" id="ARBA00000563"/>
    </source>
</evidence>
<dbReference type="InterPro" id="IPR038649">
    <property type="entry name" value="EXOI_SH3_sf"/>
</dbReference>
<dbReference type="PATRIC" id="fig|669502.6.peg.250"/>
<evidence type="ECO:0000256" key="11">
    <source>
        <dbReference type="ARBA" id="ARBA00023204"/>
    </source>
</evidence>
<dbReference type="FunFam" id="3.30.420.10:FF:000033">
    <property type="entry name" value="Exodeoxyribonuclease I"/>
    <property type="match status" value="1"/>
</dbReference>
<keyword evidence="8 18" id="KW-0269">Exonuclease</keyword>
<name>S5RLY0_9PROT</name>
<dbReference type="PROSITE" id="PS51785">
    <property type="entry name" value="EXOI_C"/>
    <property type="match status" value="1"/>
</dbReference>